<evidence type="ECO:0000256" key="2">
    <source>
        <dbReference type="ARBA" id="ARBA00023128"/>
    </source>
</evidence>
<feature type="region of interest" description="Disordered" evidence="4">
    <location>
        <begin position="185"/>
        <end position="212"/>
    </location>
</feature>
<evidence type="ECO:0000256" key="1">
    <source>
        <dbReference type="ARBA" id="ARBA00004173"/>
    </source>
</evidence>
<dbReference type="EMBL" id="OE845510">
    <property type="protein sequence ID" value="CAD7607577.1"/>
    <property type="molecule type" value="Genomic_DNA"/>
</dbReference>
<name>A0A7R9K733_TIMGE</name>
<organism evidence="5">
    <name type="scientific">Timema genevievae</name>
    <name type="common">Walking stick</name>
    <dbReference type="NCBI Taxonomy" id="629358"/>
    <lineage>
        <taxon>Eukaryota</taxon>
        <taxon>Metazoa</taxon>
        <taxon>Ecdysozoa</taxon>
        <taxon>Arthropoda</taxon>
        <taxon>Hexapoda</taxon>
        <taxon>Insecta</taxon>
        <taxon>Pterygota</taxon>
        <taxon>Neoptera</taxon>
        <taxon>Polyneoptera</taxon>
        <taxon>Phasmatodea</taxon>
        <taxon>Timematodea</taxon>
        <taxon>Timematoidea</taxon>
        <taxon>Timematidae</taxon>
        <taxon>Timema</taxon>
    </lineage>
</organism>
<dbReference type="GO" id="GO:0005739">
    <property type="term" value="C:mitochondrion"/>
    <property type="evidence" value="ECO:0007669"/>
    <property type="project" value="UniProtKB-SubCell"/>
</dbReference>
<sequence length="242" mass="26442">MWSEAPRSMGVQNPNNLQYQNGFQRLVYASTLCFGERSRMCLLPSHPRDPRSISPTYCESDALNHSATQAGYQLSDKVLLMKIGPYIPALMPALDRAAFSAGEIANKEFYVKPASVAARPTTLLFQQTRLPIVGDHGSILVECIKTIRPHVPLIKFRKGGLSASDMMILIFVGCLNCEVATHASDPRGGTTASGPSSGGGQASQKRAGTVVRTVKEHELPWRLQRKDIDEAEMAYINRGGPE</sequence>
<gene>
    <name evidence="5" type="ORF">TGEB3V08_LOCUS10203</name>
</gene>
<reference evidence="5" key="1">
    <citation type="submission" date="2020-11" db="EMBL/GenBank/DDBJ databases">
        <authorList>
            <person name="Tran Van P."/>
        </authorList>
    </citation>
    <scope>NUCLEOTIDE SEQUENCE</scope>
</reference>
<dbReference type="AlphaFoldDB" id="A0A7R9K733"/>
<evidence type="ECO:0000256" key="4">
    <source>
        <dbReference type="SAM" id="MobiDB-lite"/>
    </source>
</evidence>
<comment type="subcellular location">
    <subcellularLocation>
        <location evidence="1">Mitochondrion</location>
    </subcellularLocation>
</comment>
<dbReference type="GO" id="GO:0006103">
    <property type="term" value="P:2-oxoglutarate metabolic process"/>
    <property type="evidence" value="ECO:0007669"/>
    <property type="project" value="InterPro"/>
</dbReference>
<protein>
    <submittedName>
        <fullName evidence="5">Uncharacterized protein</fullName>
    </submittedName>
</protein>
<keyword evidence="2" id="KW-0496">Mitochondrion</keyword>
<evidence type="ECO:0000256" key="3">
    <source>
        <dbReference type="ARBA" id="ARBA00043970"/>
    </source>
</evidence>
<dbReference type="InterPro" id="IPR020373">
    <property type="entry name" value="Kgd4/YMR-31"/>
</dbReference>
<dbReference type="Pfam" id="PF10937">
    <property type="entry name" value="Kgd4-YMR31"/>
    <property type="match status" value="1"/>
</dbReference>
<proteinExistence type="inferred from homology"/>
<comment type="similarity">
    <text evidence="3">Belongs to the alpha-ketoglutarate dehydrogenase component 4 family.</text>
</comment>
<accession>A0A7R9K733</accession>
<evidence type="ECO:0000313" key="5">
    <source>
        <dbReference type="EMBL" id="CAD7607577.1"/>
    </source>
</evidence>